<protein>
    <submittedName>
        <fullName evidence="2">Uncharacterized conserved protein YbjT, contains NAD(P)-binding and DUF2867 domains</fullName>
    </submittedName>
</protein>
<evidence type="ECO:0000313" key="2">
    <source>
        <dbReference type="EMBL" id="SMO96788.1"/>
    </source>
</evidence>
<proteinExistence type="predicted"/>
<dbReference type="PANTHER" id="PTHR43162:SF1">
    <property type="entry name" value="PRESTALK A DIFFERENTIATION PROTEIN A"/>
    <property type="match status" value="1"/>
</dbReference>
<dbReference type="SUPFAM" id="SSF51735">
    <property type="entry name" value="NAD(P)-binding Rossmann-fold domains"/>
    <property type="match status" value="1"/>
</dbReference>
<dbReference type="RefSeq" id="WP_142530567.1">
    <property type="nucleotide sequence ID" value="NZ_CBCSJO010000012.1"/>
</dbReference>
<accession>A0A521FKQ2</accession>
<dbReference type="InterPro" id="IPR051604">
    <property type="entry name" value="Ergot_Alk_Oxidoreductase"/>
</dbReference>
<feature type="domain" description="NmrA-like" evidence="1">
    <location>
        <begin position="2"/>
        <end position="249"/>
    </location>
</feature>
<dbReference type="Pfam" id="PF05368">
    <property type="entry name" value="NmrA"/>
    <property type="match status" value="1"/>
</dbReference>
<dbReference type="Gene3D" id="3.40.50.720">
    <property type="entry name" value="NAD(P)-binding Rossmann-like Domain"/>
    <property type="match status" value="1"/>
</dbReference>
<gene>
    <name evidence="2" type="ORF">SAMN06265348_113147</name>
</gene>
<evidence type="ECO:0000259" key="1">
    <source>
        <dbReference type="Pfam" id="PF05368"/>
    </source>
</evidence>
<dbReference type="Proteomes" id="UP000320300">
    <property type="component" value="Unassembled WGS sequence"/>
</dbReference>
<dbReference type="InterPro" id="IPR036291">
    <property type="entry name" value="NAD(P)-bd_dom_sf"/>
</dbReference>
<dbReference type="EMBL" id="FXTN01000013">
    <property type="protein sequence ID" value="SMO96788.1"/>
    <property type="molecule type" value="Genomic_DNA"/>
</dbReference>
<dbReference type="InterPro" id="IPR008030">
    <property type="entry name" value="NmrA-like"/>
</dbReference>
<reference evidence="2 3" key="1">
    <citation type="submission" date="2017-05" db="EMBL/GenBank/DDBJ databases">
        <authorList>
            <person name="Varghese N."/>
            <person name="Submissions S."/>
        </authorList>
    </citation>
    <scope>NUCLEOTIDE SEQUENCE [LARGE SCALE GENOMIC DNA]</scope>
    <source>
        <strain evidence="2 3">DSM 19036</strain>
    </source>
</reference>
<name>A0A521FKQ2_9SPHI</name>
<dbReference type="Gene3D" id="3.90.25.10">
    <property type="entry name" value="UDP-galactose 4-epimerase, domain 1"/>
    <property type="match status" value="1"/>
</dbReference>
<dbReference type="AlphaFoldDB" id="A0A521FKQ2"/>
<dbReference type="PANTHER" id="PTHR43162">
    <property type="match status" value="1"/>
</dbReference>
<organism evidence="2 3">
    <name type="scientific">Pedobacter westerhofensis</name>
    <dbReference type="NCBI Taxonomy" id="425512"/>
    <lineage>
        <taxon>Bacteria</taxon>
        <taxon>Pseudomonadati</taxon>
        <taxon>Bacteroidota</taxon>
        <taxon>Sphingobacteriia</taxon>
        <taxon>Sphingobacteriales</taxon>
        <taxon>Sphingobacteriaceae</taxon>
        <taxon>Pedobacter</taxon>
    </lineage>
</organism>
<evidence type="ECO:0000313" key="3">
    <source>
        <dbReference type="Proteomes" id="UP000320300"/>
    </source>
</evidence>
<dbReference type="OrthoDB" id="2149806at2"/>
<sequence length="295" mass="31603">MKIVTTGSLGNVANLVVKKLINAGHDVTVITSSPERTAAIEELGATAAVGSISDAVFLTTTFKGADAVFTMVPPSLGATNMIGNIADTGKAYVKAIQTDHIERVVMLSSVGADAAEGTGPIQGVHHIEESFKALTGTNITILRSGFFYTNFLRDIPLIKSQNTFGNNYKSDDRLLFTHPEDISSAIVQELQSEGKGYEVKYVVSDILTGSKVASTLGQAIGRPELQWLQIPDDVLHQGLTAAGLPPELVGLIVEMGQGVRTGKITRDFFESSQETTGKVKIEQFAGEFKERFQQT</sequence>
<keyword evidence="3" id="KW-1185">Reference proteome</keyword>